<proteinExistence type="predicted"/>
<dbReference type="PROSITE" id="PS00141">
    <property type="entry name" value="ASP_PROTEASE"/>
    <property type="match status" value="1"/>
</dbReference>
<dbReference type="GO" id="GO:0004190">
    <property type="term" value="F:aspartic-type endopeptidase activity"/>
    <property type="evidence" value="ECO:0007669"/>
    <property type="project" value="InterPro"/>
</dbReference>
<evidence type="ECO:0000256" key="1">
    <source>
        <dbReference type="SAM" id="MobiDB-lite"/>
    </source>
</evidence>
<reference evidence="3 4" key="1">
    <citation type="journal article" date="2013" name="Nature">
        <title>The genomes of four tapeworm species reveal adaptations to parasitism.</title>
        <authorList>
            <person name="Tsai I.J."/>
            <person name="Zarowiecki M."/>
            <person name="Holroyd N."/>
            <person name="Garciarrubio A."/>
            <person name="Sanchez-Flores A."/>
            <person name="Brooks K.L."/>
            <person name="Tracey A."/>
            <person name="Bobes R.J."/>
            <person name="Fragoso G."/>
            <person name="Sciutto E."/>
            <person name="Aslett M."/>
            <person name="Beasley H."/>
            <person name="Bennett H.M."/>
            <person name="Cai J."/>
            <person name="Camicia F."/>
            <person name="Clark R."/>
            <person name="Cucher M."/>
            <person name="De Silva N."/>
            <person name="Day T.A."/>
            <person name="Deplazes P."/>
            <person name="Estrada K."/>
            <person name="Fernandez C."/>
            <person name="Holland P.W."/>
            <person name="Hou J."/>
            <person name="Hu S."/>
            <person name="Huckvale T."/>
            <person name="Hung S.S."/>
            <person name="Kamenetzky L."/>
            <person name="Keane J.A."/>
            <person name="Kiss F."/>
            <person name="Koziol U."/>
            <person name="Lambert O."/>
            <person name="Liu K."/>
            <person name="Luo X."/>
            <person name="Luo Y."/>
            <person name="Macchiaroli N."/>
            <person name="Nichol S."/>
            <person name="Paps J."/>
            <person name="Parkinson J."/>
            <person name="Pouchkina-Stantcheva N."/>
            <person name="Riddiford N."/>
            <person name="Rosenzvit M."/>
            <person name="Salinas G."/>
            <person name="Wasmuth J.D."/>
            <person name="Zamanian M."/>
            <person name="Zheng Y."/>
            <person name="Cai X."/>
            <person name="Soberon X."/>
            <person name="Olson P.D."/>
            <person name="Laclette J.P."/>
            <person name="Brehm K."/>
            <person name="Berriman M."/>
            <person name="Garciarrubio A."/>
            <person name="Bobes R.J."/>
            <person name="Fragoso G."/>
            <person name="Sanchez-Flores A."/>
            <person name="Estrada K."/>
            <person name="Cevallos M.A."/>
            <person name="Morett E."/>
            <person name="Gonzalez V."/>
            <person name="Portillo T."/>
            <person name="Ochoa-Leyva A."/>
            <person name="Jose M.V."/>
            <person name="Sciutto E."/>
            <person name="Landa A."/>
            <person name="Jimenez L."/>
            <person name="Valdes V."/>
            <person name="Carrero J.C."/>
            <person name="Larralde C."/>
            <person name="Morales-Montor J."/>
            <person name="Limon-Lason J."/>
            <person name="Soberon X."/>
            <person name="Laclette J.P."/>
        </authorList>
    </citation>
    <scope>NUCLEOTIDE SEQUENCE [LARGE SCALE GENOMIC DNA]</scope>
</reference>
<protein>
    <recommendedName>
        <fullName evidence="2">DUF5726 domain-containing protein</fullName>
    </recommendedName>
</protein>
<dbReference type="OrthoDB" id="425619at2759"/>
<dbReference type="AlphaFoldDB" id="A0A068X2Y6"/>
<reference evidence="3" key="2">
    <citation type="submission" date="2014-06" db="EMBL/GenBank/DDBJ databases">
        <authorList>
            <person name="Aslett M."/>
        </authorList>
    </citation>
    <scope>NUCLEOTIDE SEQUENCE</scope>
</reference>
<dbReference type="Proteomes" id="UP000492820">
    <property type="component" value="Unassembled WGS sequence"/>
</dbReference>
<accession>A0A068X2Y6</accession>
<dbReference type="InterPro" id="IPR043784">
    <property type="entry name" value="DUF5726"/>
</dbReference>
<dbReference type="InterPro" id="IPR001969">
    <property type="entry name" value="Aspartic_peptidase_AS"/>
</dbReference>
<evidence type="ECO:0000313" key="3">
    <source>
        <dbReference type="EMBL" id="CDS25178.1"/>
    </source>
</evidence>
<feature type="compositionally biased region" description="Polar residues" evidence="1">
    <location>
        <begin position="1"/>
        <end position="10"/>
    </location>
</feature>
<sequence>MSKANQPSLSRNARNREAETEESRSTLVAAPADLPPFEEDMNFEEWLLTAKFNLPLYPHCQRIPLILRALPHDLFVTAVGACITHDTDVDQCCDTIAQLVIDREEQTLARDFFQRFQKADEADEEYARNLQLLAERAFRGCPQTRSPIGLQFSLNTESDLPSWLRSSAKQRLTRSTNWSSSQPRSGRKPQNWSNAASSYLASLRYTPRPGEPSFSLSCLLPNGSQSYMRVPGKLEGRSCSFLLDSGAAKSIVNLQAFPTLCNRVKILSPSTKLRSAEGREMLVEGETS</sequence>
<dbReference type="Pfam" id="PF18996">
    <property type="entry name" value="DUF5726"/>
    <property type="match status" value="1"/>
</dbReference>
<dbReference type="GO" id="GO:0006508">
    <property type="term" value="P:proteolysis"/>
    <property type="evidence" value="ECO:0007669"/>
    <property type="project" value="InterPro"/>
</dbReference>
<evidence type="ECO:0000259" key="2">
    <source>
        <dbReference type="Pfam" id="PF18996"/>
    </source>
</evidence>
<evidence type="ECO:0000313" key="5">
    <source>
        <dbReference type="WBParaSite" id="EgrG_002065600"/>
    </source>
</evidence>
<organism evidence="3">
    <name type="scientific">Echinococcus granulosus</name>
    <name type="common">Hydatid tapeworm</name>
    <dbReference type="NCBI Taxonomy" id="6210"/>
    <lineage>
        <taxon>Eukaryota</taxon>
        <taxon>Metazoa</taxon>
        <taxon>Spiralia</taxon>
        <taxon>Lophotrochozoa</taxon>
        <taxon>Platyhelminthes</taxon>
        <taxon>Cestoda</taxon>
        <taxon>Eucestoda</taxon>
        <taxon>Cyclophyllidea</taxon>
        <taxon>Taeniidae</taxon>
        <taxon>Echinococcus</taxon>
        <taxon>Echinococcus granulosus group</taxon>
    </lineage>
</organism>
<dbReference type="WBParaSite" id="EgrG_002065600">
    <property type="protein sequence ID" value="EgrG_002065600"/>
    <property type="gene ID" value="EgrG_002065600"/>
</dbReference>
<feature type="region of interest" description="Disordered" evidence="1">
    <location>
        <begin position="1"/>
        <end position="31"/>
    </location>
</feature>
<name>A0A068X2Y6_ECHGR</name>
<gene>
    <name evidence="3" type="ORF">EgrG_002065600</name>
</gene>
<evidence type="ECO:0000313" key="4">
    <source>
        <dbReference type="Proteomes" id="UP000492820"/>
    </source>
</evidence>
<feature type="compositionally biased region" description="Basic and acidic residues" evidence="1">
    <location>
        <begin position="14"/>
        <end position="24"/>
    </location>
</feature>
<reference evidence="5" key="3">
    <citation type="submission" date="2020-10" db="UniProtKB">
        <authorList>
            <consortium name="WormBaseParasite"/>
        </authorList>
    </citation>
    <scope>IDENTIFICATION</scope>
</reference>
<dbReference type="EMBL" id="LK028771">
    <property type="protein sequence ID" value="CDS25178.1"/>
    <property type="molecule type" value="Genomic_DNA"/>
</dbReference>
<feature type="domain" description="DUF5726" evidence="2">
    <location>
        <begin position="41"/>
        <end position="130"/>
    </location>
</feature>